<feature type="region of interest" description="Disordered" evidence="1">
    <location>
        <begin position="46"/>
        <end position="69"/>
    </location>
</feature>
<dbReference type="EMBL" id="LATX01002493">
    <property type="protein sequence ID" value="KTB28220.1"/>
    <property type="molecule type" value="Genomic_DNA"/>
</dbReference>
<protein>
    <submittedName>
        <fullName evidence="2">Uncharacterized protein</fullName>
    </submittedName>
</protein>
<evidence type="ECO:0000256" key="1">
    <source>
        <dbReference type="SAM" id="MobiDB-lite"/>
    </source>
</evidence>
<gene>
    <name evidence="2" type="ORF">WG66_19197</name>
</gene>
<accession>A0A0W0EVX1</accession>
<evidence type="ECO:0000313" key="3">
    <source>
        <dbReference type="Proteomes" id="UP000054988"/>
    </source>
</evidence>
<proteinExistence type="predicted"/>
<name>A0A0W0EVX1_MONRR</name>
<evidence type="ECO:0000313" key="2">
    <source>
        <dbReference type="EMBL" id="KTB28220.1"/>
    </source>
</evidence>
<feature type="region of interest" description="Disordered" evidence="1">
    <location>
        <begin position="1"/>
        <end position="26"/>
    </location>
</feature>
<organism evidence="2 3">
    <name type="scientific">Moniliophthora roreri</name>
    <name type="common">Frosty pod rot fungus</name>
    <name type="synonym">Monilia roreri</name>
    <dbReference type="NCBI Taxonomy" id="221103"/>
    <lineage>
        <taxon>Eukaryota</taxon>
        <taxon>Fungi</taxon>
        <taxon>Dikarya</taxon>
        <taxon>Basidiomycota</taxon>
        <taxon>Agaricomycotina</taxon>
        <taxon>Agaricomycetes</taxon>
        <taxon>Agaricomycetidae</taxon>
        <taxon>Agaricales</taxon>
        <taxon>Marasmiineae</taxon>
        <taxon>Marasmiaceae</taxon>
        <taxon>Moniliophthora</taxon>
    </lineage>
</organism>
<comment type="caution">
    <text evidence="2">The sequence shown here is derived from an EMBL/GenBank/DDBJ whole genome shotgun (WGS) entry which is preliminary data.</text>
</comment>
<dbReference type="AlphaFoldDB" id="A0A0W0EVX1"/>
<dbReference type="Proteomes" id="UP000054988">
    <property type="component" value="Unassembled WGS sequence"/>
</dbReference>
<sequence length="108" mass="11967">MHHSFYTPSTDLSLPRNGTITSFENTQNLPTSISTTVSISPVLHDAKASDDSAKDSMKEPEPHSHWGSHNPFRALVVSSAPSPLHHDVFEQRFEHRRLEQVGSPLIGV</sequence>
<feature type="compositionally biased region" description="Basic and acidic residues" evidence="1">
    <location>
        <begin position="46"/>
        <end position="64"/>
    </location>
</feature>
<reference evidence="2 3" key="1">
    <citation type="submission" date="2015-12" db="EMBL/GenBank/DDBJ databases">
        <title>Draft genome sequence of Moniliophthora roreri, the causal agent of frosty pod rot of cacao.</title>
        <authorList>
            <person name="Aime M.C."/>
            <person name="Diaz-Valderrama J.R."/>
            <person name="Kijpornyongpan T."/>
            <person name="Phillips-Mora W."/>
        </authorList>
    </citation>
    <scope>NUCLEOTIDE SEQUENCE [LARGE SCALE GENOMIC DNA]</scope>
    <source>
        <strain evidence="2 3">MCA 2952</strain>
    </source>
</reference>